<dbReference type="AlphaFoldDB" id="A0A0A2LL80"/>
<dbReference type="GO" id="GO:0006310">
    <property type="term" value="P:DNA recombination"/>
    <property type="evidence" value="ECO:0007669"/>
    <property type="project" value="UniProtKB-KW"/>
</dbReference>
<dbReference type="PANTHER" id="PTHR30337">
    <property type="entry name" value="COMPONENT OF ATP-DEPENDENT DSDNA EXONUCLEASE"/>
    <property type="match status" value="1"/>
</dbReference>
<evidence type="ECO:0000256" key="4">
    <source>
        <dbReference type="ARBA" id="ARBA00022722"/>
    </source>
</evidence>
<dbReference type="PANTHER" id="PTHR30337:SF0">
    <property type="entry name" value="NUCLEASE SBCCD SUBUNIT D"/>
    <property type="match status" value="1"/>
</dbReference>
<evidence type="ECO:0000259" key="9">
    <source>
        <dbReference type="Pfam" id="PF12320"/>
    </source>
</evidence>
<keyword evidence="5 7" id="KW-0378">Hydrolase</keyword>
<protein>
    <recommendedName>
        <fullName evidence="3 7">Nuclease SbcCD subunit D</fullName>
    </recommendedName>
</protein>
<evidence type="ECO:0000256" key="6">
    <source>
        <dbReference type="ARBA" id="ARBA00022839"/>
    </source>
</evidence>
<dbReference type="Pfam" id="PF12320">
    <property type="entry name" value="SbcD_C"/>
    <property type="match status" value="1"/>
</dbReference>
<dbReference type="GO" id="GO:0004519">
    <property type="term" value="F:endonuclease activity"/>
    <property type="evidence" value="ECO:0007669"/>
    <property type="project" value="UniProtKB-KW"/>
</dbReference>
<dbReference type="SUPFAM" id="SSF56300">
    <property type="entry name" value="Metallo-dependent phosphatases"/>
    <property type="match status" value="1"/>
</dbReference>
<dbReference type="GO" id="GO:0008408">
    <property type="term" value="F:3'-5' exonuclease activity"/>
    <property type="evidence" value="ECO:0007669"/>
    <property type="project" value="InterPro"/>
</dbReference>
<evidence type="ECO:0000256" key="1">
    <source>
        <dbReference type="ARBA" id="ARBA00010555"/>
    </source>
</evidence>
<dbReference type="InterPro" id="IPR041796">
    <property type="entry name" value="Mre11_N"/>
</dbReference>
<gene>
    <name evidence="7" type="primary">sbcD</name>
    <name evidence="10" type="ORF">Q763_12225</name>
</gene>
<keyword evidence="4 7" id="KW-0540">Nuclease</keyword>
<comment type="function">
    <text evidence="7">SbcCD cleaves DNA hairpin structures. These structures can inhibit DNA replication and are intermediates in certain DNA recombination reactions. The complex acts as a 3'-&gt;5' double strand exonuclease that can open hairpins. It also has a 5' single-strand endonuclease activity.</text>
</comment>
<feature type="domain" description="Nuclease SbcCD subunit D C-terminal" evidence="9">
    <location>
        <begin position="285"/>
        <end position="388"/>
    </location>
</feature>
<evidence type="ECO:0000256" key="7">
    <source>
        <dbReference type="RuleBase" id="RU363069"/>
    </source>
</evidence>
<evidence type="ECO:0000259" key="8">
    <source>
        <dbReference type="Pfam" id="PF00149"/>
    </source>
</evidence>
<evidence type="ECO:0000313" key="11">
    <source>
        <dbReference type="Proteomes" id="UP000030129"/>
    </source>
</evidence>
<keyword evidence="11" id="KW-1185">Reference proteome</keyword>
<comment type="subunit">
    <text evidence="2 7">Heterodimer of SbcC and SbcD.</text>
</comment>
<organism evidence="10 11">
    <name type="scientific">Flavobacterium beibuense F44-8</name>
    <dbReference type="NCBI Taxonomy" id="1406840"/>
    <lineage>
        <taxon>Bacteria</taxon>
        <taxon>Pseudomonadati</taxon>
        <taxon>Bacteroidota</taxon>
        <taxon>Flavobacteriia</taxon>
        <taxon>Flavobacteriales</taxon>
        <taxon>Flavobacteriaceae</taxon>
        <taxon>Flavobacterium</taxon>
    </lineage>
</organism>
<dbReference type="InterPro" id="IPR004593">
    <property type="entry name" value="SbcD"/>
</dbReference>
<evidence type="ECO:0000256" key="2">
    <source>
        <dbReference type="ARBA" id="ARBA00011322"/>
    </source>
</evidence>
<name>A0A0A2LL80_9FLAO</name>
<feature type="domain" description="Calcineurin-like phosphoesterase" evidence="8">
    <location>
        <begin position="3"/>
        <end position="235"/>
    </location>
</feature>
<dbReference type="STRING" id="1406840.Q763_12225"/>
<keyword evidence="6 7" id="KW-0269">Exonuclease</keyword>
<evidence type="ECO:0000256" key="5">
    <source>
        <dbReference type="ARBA" id="ARBA00022801"/>
    </source>
</evidence>
<accession>A0A0A2LL80</accession>
<dbReference type="InterPro" id="IPR029052">
    <property type="entry name" value="Metallo-depent_PP-like"/>
</dbReference>
<keyword evidence="7" id="KW-0255">Endonuclease</keyword>
<dbReference type="Gene3D" id="3.60.21.10">
    <property type="match status" value="1"/>
</dbReference>
<dbReference type="InterPro" id="IPR026843">
    <property type="entry name" value="SbcD_C"/>
</dbReference>
<dbReference type="InterPro" id="IPR050535">
    <property type="entry name" value="DNA_Repair-Maintenance_Comp"/>
</dbReference>
<comment type="caution">
    <text evidence="10">The sequence shown here is derived from an EMBL/GenBank/DDBJ whole genome shotgun (WGS) entry which is preliminary data.</text>
</comment>
<reference evidence="10 11" key="1">
    <citation type="submission" date="2013-09" db="EMBL/GenBank/DDBJ databases">
        <authorList>
            <person name="Zeng Z."/>
            <person name="Chen C."/>
        </authorList>
    </citation>
    <scope>NUCLEOTIDE SEQUENCE [LARGE SCALE GENOMIC DNA]</scope>
    <source>
        <strain evidence="10 11">F44-8</strain>
    </source>
</reference>
<dbReference type="eggNOG" id="COG0420">
    <property type="taxonomic scope" value="Bacteria"/>
</dbReference>
<dbReference type="EMBL" id="JRLV01000014">
    <property type="protein sequence ID" value="KGO79963.1"/>
    <property type="molecule type" value="Genomic_DNA"/>
</dbReference>
<dbReference type="CDD" id="cd00840">
    <property type="entry name" value="MPP_Mre11_N"/>
    <property type="match status" value="1"/>
</dbReference>
<dbReference type="Proteomes" id="UP000030129">
    <property type="component" value="Unassembled WGS sequence"/>
</dbReference>
<keyword evidence="7" id="KW-0235">DNA replication</keyword>
<dbReference type="NCBIfam" id="TIGR00619">
    <property type="entry name" value="sbcd"/>
    <property type="match status" value="1"/>
</dbReference>
<evidence type="ECO:0000313" key="10">
    <source>
        <dbReference type="EMBL" id="KGO79963.1"/>
    </source>
</evidence>
<proteinExistence type="inferred from homology"/>
<dbReference type="Pfam" id="PF00149">
    <property type="entry name" value="Metallophos"/>
    <property type="match status" value="1"/>
</dbReference>
<comment type="similarity">
    <text evidence="1 7">Belongs to the SbcD family.</text>
</comment>
<dbReference type="GO" id="GO:0006260">
    <property type="term" value="P:DNA replication"/>
    <property type="evidence" value="ECO:0007669"/>
    <property type="project" value="UniProtKB-KW"/>
</dbReference>
<evidence type="ECO:0000256" key="3">
    <source>
        <dbReference type="ARBA" id="ARBA00013365"/>
    </source>
</evidence>
<keyword evidence="7" id="KW-0233">DNA recombination</keyword>
<dbReference type="InterPro" id="IPR004843">
    <property type="entry name" value="Calcineurin-like_PHP"/>
</dbReference>
<sequence>MVLKILHTADWHIGQLFHEFDRTTEHKQFLNWLLKTLTEENIDVLLVSGDIFDISNPSAASIKIFYTFLSEATKANSDLQIIITAGNHDSASRLEAPKPLLESSNVHIIGVVEKDFDGKIEYEKLLVPIHDNSGSIKIWCLAIPFLRMGDYPTIADCTNPYTEGVTELYKEAFKYAENRKQEGQIIIAMGHLHTHHAEITELDKTERLIMGGVECIPATAFHSDIKYVALGHIHKAQKVGGQEHVRYSGSPLPMSFSELKYKHQVIIFDLDQEISNLKAIEIPLFVPLRRIPLSHQPLHEVINLLKQLPDEDSALEATPYLEVRVLLEGPEPALRHKIETALAGKKVKLAKIDVKYPASTQEAQEFVTPEKLNELKPIDVFGKTYQSRYNSEVPTEILQLFQQVAQEINQAAE</sequence>